<evidence type="ECO:0000313" key="3">
    <source>
        <dbReference type="Proteomes" id="UP000251960"/>
    </source>
</evidence>
<evidence type="ECO:0000313" key="2">
    <source>
        <dbReference type="EMBL" id="PWZ45584.1"/>
    </source>
</evidence>
<accession>A0A3L6GAN1</accession>
<name>A0A3L6GAN1_MAIZE</name>
<feature type="compositionally biased region" description="Acidic residues" evidence="1">
    <location>
        <begin position="23"/>
        <end position="32"/>
    </location>
</feature>
<reference evidence="2 3" key="1">
    <citation type="journal article" date="2018" name="Nat. Genet.">
        <title>Extensive intraspecific gene order and gene structural variations between Mo17 and other maize genomes.</title>
        <authorList>
            <person name="Sun S."/>
            <person name="Zhou Y."/>
            <person name="Chen J."/>
            <person name="Shi J."/>
            <person name="Zhao H."/>
            <person name="Zhao H."/>
            <person name="Song W."/>
            <person name="Zhang M."/>
            <person name="Cui Y."/>
            <person name="Dong X."/>
            <person name="Liu H."/>
            <person name="Ma X."/>
            <person name="Jiao Y."/>
            <person name="Wang B."/>
            <person name="Wei X."/>
            <person name="Stein J.C."/>
            <person name="Glaubitz J.C."/>
            <person name="Lu F."/>
            <person name="Yu G."/>
            <person name="Liang C."/>
            <person name="Fengler K."/>
            <person name="Li B."/>
            <person name="Rafalski A."/>
            <person name="Schnable P.S."/>
            <person name="Ware D.H."/>
            <person name="Buckler E.S."/>
            <person name="Lai J."/>
        </authorList>
    </citation>
    <scope>NUCLEOTIDE SEQUENCE [LARGE SCALE GENOMIC DNA]</scope>
    <source>
        <strain evidence="3">cv. Missouri 17</strain>
        <tissue evidence="2">Seedling</tissue>
    </source>
</reference>
<dbReference type="Proteomes" id="UP000251960">
    <property type="component" value="Chromosome 10"/>
</dbReference>
<organism evidence="2 3">
    <name type="scientific">Zea mays</name>
    <name type="common">Maize</name>
    <dbReference type="NCBI Taxonomy" id="4577"/>
    <lineage>
        <taxon>Eukaryota</taxon>
        <taxon>Viridiplantae</taxon>
        <taxon>Streptophyta</taxon>
        <taxon>Embryophyta</taxon>
        <taxon>Tracheophyta</taxon>
        <taxon>Spermatophyta</taxon>
        <taxon>Magnoliopsida</taxon>
        <taxon>Liliopsida</taxon>
        <taxon>Poales</taxon>
        <taxon>Poaceae</taxon>
        <taxon>PACMAD clade</taxon>
        <taxon>Panicoideae</taxon>
        <taxon>Andropogonodae</taxon>
        <taxon>Andropogoneae</taxon>
        <taxon>Tripsacinae</taxon>
        <taxon>Zea</taxon>
    </lineage>
</organism>
<protein>
    <submittedName>
        <fullName evidence="2">Uncharacterized protein</fullName>
    </submittedName>
</protein>
<evidence type="ECO:0000256" key="1">
    <source>
        <dbReference type="SAM" id="MobiDB-lite"/>
    </source>
</evidence>
<gene>
    <name evidence="2" type="ORF">Zm00014a_029041</name>
</gene>
<proteinExistence type="predicted"/>
<dbReference type="ExpressionAtlas" id="A0A3L6GAN1">
    <property type="expression patterns" value="baseline and differential"/>
</dbReference>
<feature type="region of interest" description="Disordered" evidence="1">
    <location>
        <begin position="1"/>
        <end position="63"/>
    </location>
</feature>
<feature type="compositionally biased region" description="Basic and acidic residues" evidence="1">
    <location>
        <begin position="1"/>
        <end position="10"/>
    </location>
</feature>
<feature type="compositionally biased region" description="Polar residues" evidence="1">
    <location>
        <begin position="37"/>
        <end position="49"/>
    </location>
</feature>
<dbReference type="AlphaFoldDB" id="A0A3L6GAN1"/>
<sequence>MAMDEGDRAIDSNSSALGMVASDEPDQCEMYEDDNKSSSTPQMHTNSKASFWRYRSSRTDDDE</sequence>
<comment type="caution">
    <text evidence="2">The sequence shown here is derived from an EMBL/GenBank/DDBJ whole genome shotgun (WGS) entry which is preliminary data.</text>
</comment>
<dbReference type="EMBL" id="NCVQ01000002">
    <property type="protein sequence ID" value="PWZ45584.1"/>
    <property type="molecule type" value="Genomic_DNA"/>
</dbReference>